<name>A0A7Z8CZV8_CARDV</name>
<dbReference type="EMBL" id="NRPP01000007">
    <property type="protein sequence ID" value="TFJ28597.1"/>
    <property type="molecule type" value="Genomic_DNA"/>
</dbReference>
<protein>
    <submittedName>
        <fullName evidence="1">Uncharacterized protein</fullName>
    </submittedName>
</protein>
<sequence>MRIYVQINLVEIALNYRELAEKMWFSCYNHKKLELSHMGNTETLQEDFSLSLKWDKWLNDDRWTSRLTASNHEHISVDPIRNNTMLYFETDHVNILTVDKRALYIMVCELAKEVQGTISDDNEENWLTLEEFKEKHQEILNLTFEEANEISLKEVETMTPIDEPAENEVDYS</sequence>
<evidence type="ECO:0000313" key="1">
    <source>
        <dbReference type="EMBL" id="TFJ28597.1"/>
    </source>
</evidence>
<dbReference type="AlphaFoldDB" id="A0A7Z8CZV8"/>
<dbReference type="Proteomes" id="UP000297938">
    <property type="component" value="Unassembled WGS sequence"/>
</dbReference>
<proteinExistence type="predicted"/>
<evidence type="ECO:0000313" key="2">
    <source>
        <dbReference type="Proteomes" id="UP000297938"/>
    </source>
</evidence>
<reference evidence="1 2" key="1">
    <citation type="journal article" date="2018" name="Int. J. Food Microbiol.">
        <title>Growth of Carnobacterium spp. isolated from chilled vacuum-packaged meat under relevant acidic conditions.</title>
        <authorList>
            <person name="Zhang P."/>
            <person name="Badoni M."/>
            <person name="Ganzle M."/>
            <person name="Yang X."/>
        </authorList>
    </citation>
    <scope>NUCLEOTIDE SEQUENCE [LARGE SCALE GENOMIC DNA]</scope>
    <source>
        <strain evidence="1 2">B2</strain>
    </source>
</reference>
<organism evidence="1 2">
    <name type="scientific">Carnobacterium divergens</name>
    <name type="common">Lactobacillus divergens</name>
    <dbReference type="NCBI Taxonomy" id="2748"/>
    <lineage>
        <taxon>Bacteria</taxon>
        <taxon>Bacillati</taxon>
        <taxon>Bacillota</taxon>
        <taxon>Bacilli</taxon>
        <taxon>Lactobacillales</taxon>
        <taxon>Carnobacteriaceae</taxon>
        <taxon>Carnobacterium</taxon>
    </lineage>
</organism>
<comment type="caution">
    <text evidence="1">The sequence shown here is derived from an EMBL/GenBank/DDBJ whole genome shotgun (WGS) entry which is preliminary data.</text>
</comment>
<accession>A0A7Z8CZV8</accession>
<dbReference type="RefSeq" id="WP_135025733.1">
    <property type="nucleotide sequence ID" value="NZ_JBFUWK010000004.1"/>
</dbReference>
<gene>
    <name evidence="1" type="ORF">CKN69_03450</name>
</gene>